<sequence>MVADACDAGFPSDLVCELWRVLTKHDVWRLKFDGRDPPTKVRPLKVTIKEGAEPYRCKGRKHNAMDERFLDLFGKQLLEAGVIHSNPQSEWCSPVNPVLKPEGRKMIQQADRWSDDEVLKYYRLTNDYRVVNSKTNPKAGTMPFQVTITSHLKDKKAMGTFDMPKCFWQFPLDEDSRDKLSFLLNDMVMTPAASCKATWTAHSTCSPPAKNDILVYASTATEYVRVLEKFLDRVDRFGFKLCPTKTTLFTQRVKWCGRILNASGVSQDPERIEALCAVPVPTNAGDLQQFICATNWLRDSIIEYAQTVDPLQKCLTKALDGKQKRKRIAASIQIELTSEEQAAFEAVKSKLRAAVELSHPRDEATMCLFTDASDNRHPGPQVRPDDTDPRLTARNAVIEKEAYPIARACDKLNHLLLRPQGFRMYCDHENLIEVFAPNKEWKAYKRAKLTRWAAIIGGYRYTIEHIKGVDNLWADLMSRWGQPRPAPVAAVRRRRTRGNKWSKTKKRKQDEAPPVTRQANVLRPLDDPEFAVLKGGQDLWMVDGRIWVPSAADLLIQRIMVVAHCGSMGHRGQAALSGVVARVYWMEKLQERCKEFVRGCLLCPHVKGGKVIHRPYAPRWHASQPNEGLHFDFLYMGQALKGPKYLLVLKDDLSHYCELVACDAPTGQARDAEGLDQRPRHPFQECCHGRARVQGPHEFTLAYCPWRNGTVERLNRDILQVMRVLLLEYKLADHQWDYLVPVVQANLNQTPVATLMNKSPLEVFQAREPVLPMDMVLDDSGHPIDRKASLRELHKEICDSNEARQVKAFGRTLDYNAINAEVGDYVLWSRVDEVRYPKLLVTWIGPYKVVEVNEYSAKIEHLATNEQRDAHTSRLKMYADASFNITEEILEHVSNQGVLLKVERITATKFDKASGGFLMQVYWGGFEDIEASWEPMKQLAQDCPAIIRAYVDGLKAGLEKDRLAKALAALLKD</sequence>
<dbReference type="PANTHER" id="PTHR37984:SF5">
    <property type="entry name" value="PROTEIN NYNRIN-LIKE"/>
    <property type="match status" value="1"/>
</dbReference>
<dbReference type="InterPro" id="IPR016197">
    <property type="entry name" value="Chromo-like_dom_sf"/>
</dbReference>
<dbReference type="SUPFAM" id="SSF53098">
    <property type="entry name" value="Ribonuclease H-like"/>
    <property type="match status" value="1"/>
</dbReference>
<dbReference type="Gene3D" id="3.10.10.10">
    <property type="entry name" value="HIV Type 1 Reverse Transcriptase, subunit A, domain 1"/>
    <property type="match status" value="1"/>
</dbReference>
<dbReference type="InterPro" id="IPR050951">
    <property type="entry name" value="Retrovirus_Pol_polyprotein"/>
</dbReference>
<dbReference type="Gene3D" id="3.30.420.10">
    <property type="entry name" value="Ribonuclease H-like superfamily/Ribonuclease H"/>
    <property type="match status" value="1"/>
</dbReference>
<evidence type="ECO:0000256" key="6">
    <source>
        <dbReference type="ARBA" id="ARBA00022918"/>
    </source>
</evidence>
<evidence type="ECO:0000256" key="1">
    <source>
        <dbReference type="ARBA" id="ARBA00022679"/>
    </source>
</evidence>
<dbReference type="GO" id="GO:0003964">
    <property type="term" value="F:RNA-directed DNA polymerase activity"/>
    <property type="evidence" value="ECO:0007669"/>
    <property type="project" value="UniProtKB-KW"/>
</dbReference>
<organism evidence="11 12">
    <name type="scientific">Aphanomyces stellatus</name>
    <dbReference type="NCBI Taxonomy" id="120398"/>
    <lineage>
        <taxon>Eukaryota</taxon>
        <taxon>Sar</taxon>
        <taxon>Stramenopiles</taxon>
        <taxon>Oomycota</taxon>
        <taxon>Saprolegniomycetes</taxon>
        <taxon>Saprolegniales</taxon>
        <taxon>Verrucalvaceae</taxon>
        <taxon>Aphanomyces</taxon>
    </lineage>
</organism>
<evidence type="ECO:0000313" key="11">
    <source>
        <dbReference type="EMBL" id="VFU01367.1"/>
    </source>
</evidence>
<reference evidence="10" key="2">
    <citation type="submission" date="2019-06" db="EMBL/GenBank/DDBJ databases">
        <title>Genomics analysis of Aphanomyces spp. identifies a new class of oomycete effector associated with host adaptation.</title>
        <authorList>
            <person name="Gaulin E."/>
        </authorList>
    </citation>
    <scope>NUCLEOTIDE SEQUENCE</scope>
    <source>
        <strain evidence="10">CBS 578.67</strain>
    </source>
</reference>
<dbReference type="EMBL" id="CAADRA010007466">
    <property type="protein sequence ID" value="VFU01367.1"/>
    <property type="molecule type" value="Genomic_DNA"/>
</dbReference>
<protein>
    <submittedName>
        <fullName evidence="11">Aste57867_24731 protein</fullName>
    </submittedName>
</protein>
<evidence type="ECO:0000256" key="7">
    <source>
        <dbReference type="SAM" id="MobiDB-lite"/>
    </source>
</evidence>
<dbReference type="AlphaFoldDB" id="A0A485LS74"/>
<keyword evidence="4" id="KW-0255">Endonuclease</keyword>
<evidence type="ECO:0000256" key="5">
    <source>
        <dbReference type="ARBA" id="ARBA00022801"/>
    </source>
</evidence>
<name>A0A485LS74_9STRA</name>
<keyword evidence="2" id="KW-0548">Nucleotidyltransferase</keyword>
<dbReference type="InterPro" id="IPR000953">
    <property type="entry name" value="Chromo/chromo_shadow_dom"/>
</dbReference>
<evidence type="ECO:0000313" key="12">
    <source>
        <dbReference type="Proteomes" id="UP000332933"/>
    </source>
</evidence>
<dbReference type="InterPro" id="IPR036397">
    <property type="entry name" value="RNaseH_sf"/>
</dbReference>
<keyword evidence="3" id="KW-0540">Nuclease</keyword>
<dbReference type="Pfam" id="PF17917">
    <property type="entry name" value="RT_RNaseH"/>
    <property type="match status" value="1"/>
</dbReference>
<feature type="region of interest" description="Disordered" evidence="7">
    <location>
        <begin position="493"/>
        <end position="518"/>
    </location>
</feature>
<keyword evidence="6" id="KW-0695">RNA-directed DNA polymerase</keyword>
<dbReference type="Gene3D" id="3.30.70.270">
    <property type="match status" value="2"/>
</dbReference>
<dbReference type="PROSITE" id="PS50013">
    <property type="entry name" value="CHROMO_2"/>
    <property type="match status" value="1"/>
</dbReference>
<evidence type="ECO:0000259" key="8">
    <source>
        <dbReference type="PROSITE" id="PS50013"/>
    </source>
</evidence>
<keyword evidence="5" id="KW-0378">Hydrolase</keyword>
<dbReference type="CDD" id="cd00024">
    <property type="entry name" value="CD_CSD"/>
    <property type="match status" value="1"/>
</dbReference>
<keyword evidence="12" id="KW-1185">Reference proteome</keyword>
<dbReference type="InterPro" id="IPR012337">
    <property type="entry name" value="RNaseH-like_sf"/>
</dbReference>
<dbReference type="InterPro" id="IPR001584">
    <property type="entry name" value="Integrase_cat-core"/>
</dbReference>
<evidence type="ECO:0000256" key="4">
    <source>
        <dbReference type="ARBA" id="ARBA00022759"/>
    </source>
</evidence>
<dbReference type="InterPro" id="IPR041373">
    <property type="entry name" value="RT_RNaseH"/>
</dbReference>
<dbReference type="Proteomes" id="UP000332933">
    <property type="component" value="Unassembled WGS sequence"/>
</dbReference>
<dbReference type="SUPFAM" id="SSF54160">
    <property type="entry name" value="Chromo domain-like"/>
    <property type="match status" value="1"/>
</dbReference>
<dbReference type="InterPro" id="IPR043502">
    <property type="entry name" value="DNA/RNA_pol_sf"/>
</dbReference>
<evidence type="ECO:0000313" key="10">
    <source>
        <dbReference type="EMBL" id="KAF0683199.1"/>
    </source>
</evidence>
<gene>
    <name evidence="11" type="primary">Aste57867_24731</name>
    <name evidence="10" type="ORF">As57867_024653</name>
    <name evidence="11" type="ORF">ASTE57867_24731</name>
</gene>
<evidence type="ECO:0000256" key="3">
    <source>
        <dbReference type="ARBA" id="ARBA00022722"/>
    </source>
</evidence>
<dbReference type="GO" id="GO:0003676">
    <property type="term" value="F:nucleic acid binding"/>
    <property type="evidence" value="ECO:0007669"/>
    <property type="project" value="InterPro"/>
</dbReference>
<evidence type="ECO:0000256" key="2">
    <source>
        <dbReference type="ARBA" id="ARBA00022695"/>
    </source>
</evidence>
<dbReference type="EMBL" id="VJMH01007440">
    <property type="protein sequence ID" value="KAF0683199.1"/>
    <property type="molecule type" value="Genomic_DNA"/>
</dbReference>
<dbReference type="GO" id="GO:0004519">
    <property type="term" value="F:endonuclease activity"/>
    <property type="evidence" value="ECO:0007669"/>
    <property type="project" value="UniProtKB-KW"/>
</dbReference>
<dbReference type="PROSITE" id="PS50994">
    <property type="entry name" value="INTEGRASE"/>
    <property type="match status" value="1"/>
</dbReference>
<reference evidence="11 12" key="1">
    <citation type="submission" date="2019-03" db="EMBL/GenBank/DDBJ databases">
        <authorList>
            <person name="Gaulin E."/>
            <person name="Dumas B."/>
        </authorList>
    </citation>
    <scope>NUCLEOTIDE SEQUENCE [LARGE SCALE GENOMIC DNA]</scope>
    <source>
        <strain evidence="11">CBS 568.67</strain>
    </source>
</reference>
<keyword evidence="1" id="KW-0808">Transferase</keyword>
<dbReference type="InterPro" id="IPR043128">
    <property type="entry name" value="Rev_trsase/Diguanyl_cyclase"/>
</dbReference>
<dbReference type="GO" id="GO:0016787">
    <property type="term" value="F:hydrolase activity"/>
    <property type="evidence" value="ECO:0007669"/>
    <property type="project" value="UniProtKB-KW"/>
</dbReference>
<proteinExistence type="predicted"/>
<feature type="domain" description="Integrase catalytic" evidence="9">
    <location>
        <begin position="697"/>
        <end position="768"/>
    </location>
</feature>
<feature type="domain" description="Chromo" evidence="8">
    <location>
        <begin position="900"/>
        <end position="962"/>
    </location>
</feature>
<dbReference type="Gene3D" id="2.40.50.40">
    <property type="match status" value="1"/>
</dbReference>
<dbReference type="OrthoDB" id="78907at2759"/>
<dbReference type="PANTHER" id="PTHR37984">
    <property type="entry name" value="PROTEIN CBG26694"/>
    <property type="match status" value="1"/>
</dbReference>
<accession>A0A485LS74</accession>
<dbReference type="SUPFAM" id="SSF56672">
    <property type="entry name" value="DNA/RNA polymerases"/>
    <property type="match status" value="1"/>
</dbReference>
<feature type="compositionally biased region" description="Basic residues" evidence="7">
    <location>
        <begin position="493"/>
        <end position="507"/>
    </location>
</feature>
<evidence type="ECO:0000259" key="9">
    <source>
        <dbReference type="PROSITE" id="PS50994"/>
    </source>
</evidence>
<dbReference type="GO" id="GO:0015074">
    <property type="term" value="P:DNA integration"/>
    <property type="evidence" value="ECO:0007669"/>
    <property type="project" value="InterPro"/>
</dbReference>